<evidence type="ECO:0000313" key="1">
    <source>
        <dbReference type="EMBL" id="EPZ30772.1"/>
    </source>
</evidence>
<sequence length="192" mass="21898">MSVDLELLLRVTDIDIAGNIPCVLDLIEPNETLLNYDLKWCCRYVVELQNASKIGGGLQGNIYEAVSHLKLAESGMHELRNLNNEIPVDNGILAFFKKQRTDCNTNLTNNFTKTNYHLAKIYINELSNIHEHETQEYAADVDKFIDHEKYRVIPKGIKKINYTTPDDLKGKTGGFYCQPVSPIFKTIESFMI</sequence>
<dbReference type="HOGENOM" id="CLU_1415924_0_0_1"/>
<reference evidence="1 2" key="1">
    <citation type="journal article" date="2013" name="Curr. Biol.">
        <title>Shared signatures of parasitism and phylogenomics unite Cryptomycota and microsporidia.</title>
        <authorList>
            <person name="James T.Y."/>
            <person name="Pelin A."/>
            <person name="Bonen L."/>
            <person name="Ahrendt S."/>
            <person name="Sain D."/>
            <person name="Corradi N."/>
            <person name="Stajich J.E."/>
        </authorList>
    </citation>
    <scope>NUCLEOTIDE SEQUENCE [LARGE SCALE GENOMIC DNA]</scope>
    <source>
        <strain evidence="1 2">CSF55</strain>
    </source>
</reference>
<evidence type="ECO:0000313" key="2">
    <source>
        <dbReference type="Proteomes" id="UP000030755"/>
    </source>
</evidence>
<keyword evidence="2" id="KW-1185">Reference proteome</keyword>
<proteinExistence type="predicted"/>
<protein>
    <submittedName>
        <fullName evidence="1">Uncharacterized protein</fullName>
    </submittedName>
</protein>
<organism evidence="1 2">
    <name type="scientific">Rozella allomycis (strain CSF55)</name>
    <dbReference type="NCBI Taxonomy" id="988480"/>
    <lineage>
        <taxon>Eukaryota</taxon>
        <taxon>Fungi</taxon>
        <taxon>Fungi incertae sedis</taxon>
        <taxon>Cryptomycota</taxon>
        <taxon>Cryptomycota incertae sedis</taxon>
        <taxon>Rozella</taxon>
    </lineage>
</organism>
<name>A0A075AQ94_ROZAC</name>
<accession>A0A075AQ94</accession>
<dbReference type="Proteomes" id="UP000030755">
    <property type="component" value="Unassembled WGS sequence"/>
</dbReference>
<dbReference type="EMBL" id="KE561394">
    <property type="protein sequence ID" value="EPZ30772.1"/>
    <property type="molecule type" value="Genomic_DNA"/>
</dbReference>
<dbReference type="AlphaFoldDB" id="A0A075AQ94"/>
<gene>
    <name evidence="1" type="ORF">O9G_004886</name>
</gene>